<name>A0A3B0S5X4_9ZZZZ</name>
<dbReference type="InterPro" id="IPR002716">
    <property type="entry name" value="PIN_dom"/>
</dbReference>
<dbReference type="SUPFAM" id="SSF88723">
    <property type="entry name" value="PIN domain-like"/>
    <property type="match status" value="1"/>
</dbReference>
<accession>A0A3B0S5X4</accession>
<dbReference type="Gene3D" id="3.40.50.1010">
    <property type="entry name" value="5'-nuclease"/>
    <property type="match status" value="1"/>
</dbReference>
<gene>
    <name evidence="2" type="ORF">MNBD_ALPHA08-288</name>
</gene>
<organism evidence="2">
    <name type="scientific">hydrothermal vent metagenome</name>
    <dbReference type="NCBI Taxonomy" id="652676"/>
    <lineage>
        <taxon>unclassified sequences</taxon>
        <taxon>metagenomes</taxon>
        <taxon>ecological metagenomes</taxon>
    </lineage>
</organism>
<feature type="domain" description="PIN" evidence="1">
    <location>
        <begin position="6"/>
        <end position="131"/>
    </location>
</feature>
<proteinExistence type="predicted"/>
<dbReference type="InterPro" id="IPR044153">
    <property type="entry name" value="PIN_Pae0151-like"/>
</dbReference>
<evidence type="ECO:0000313" key="2">
    <source>
        <dbReference type="EMBL" id="VAV95758.1"/>
    </source>
</evidence>
<dbReference type="Pfam" id="PF01850">
    <property type="entry name" value="PIN"/>
    <property type="match status" value="1"/>
</dbReference>
<sequence length="150" mass="17141">MDQAIIVLDANVLVKVFHEEHDTEHAKNLLKSCTRQQTTILVPEHFLYEVVSVCQYLGIGIPQVLDFFDVLKSSILTIAAPQRDTWLLAEKIARQGHEKSGFPSMYDSIYHGLAIHGDGTFVTADKRYFAKAQPFKHICLLKDWQTLFEH</sequence>
<dbReference type="CDD" id="cd09873">
    <property type="entry name" value="PIN_Pae0151-like"/>
    <property type="match status" value="1"/>
</dbReference>
<dbReference type="EMBL" id="UOEC01000129">
    <property type="protein sequence ID" value="VAV95758.1"/>
    <property type="molecule type" value="Genomic_DNA"/>
</dbReference>
<dbReference type="InterPro" id="IPR029060">
    <property type="entry name" value="PIN-like_dom_sf"/>
</dbReference>
<evidence type="ECO:0000259" key="1">
    <source>
        <dbReference type="Pfam" id="PF01850"/>
    </source>
</evidence>
<dbReference type="AlphaFoldDB" id="A0A3B0S5X4"/>
<reference evidence="2" key="1">
    <citation type="submission" date="2018-06" db="EMBL/GenBank/DDBJ databases">
        <authorList>
            <person name="Zhirakovskaya E."/>
        </authorList>
    </citation>
    <scope>NUCLEOTIDE SEQUENCE</scope>
</reference>
<protein>
    <recommendedName>
        <fullName evidence="1">PIN domain-containing protein</fullName>
    </recommendedName>
</protein>